<keyword evidence="5 8" id="KW-0378">Hydrolase</keyword>
<evidence type="ECO:0000313" key="10">
    <source>
        <dbReference type="EMBL" id="WNZ25932.1"/>
    </source>
</evidence>
<dbReference type="GO" id="GO:0005829">
    <property type="term" value="C:cytosol"/>
    <property type="evidence" value="ECO:0007669"/>
    <property type="project" value="TreeGrafter"/>
</dbReference>
<comment type="similarity">
    <text evidence="2 8">Belongs to the metallo-dependent hydrolases superfamily. ATZ/TRZ family.</text>
</comment>
<evidence type="ECO:0000256" key="5">
    <source>
        <dbReference type="ARBA" id="ARBA00022801"/>
    </source>
</evidence>
<evidence type="ECO:0000256" key="1">
    <source>
        <dbReference type="ARBA" id="ARBA00004984"/>
    </source>
</evidence>
<dbReference type="FunFam" id="3.20.20.140:FF:000022">
    <property type="entry name" value="Guanine deaminase"/>
    <property type="match status" value="1"/>
</dbReference>
<dbReference type="PANTHER" id="PTHR11271:SF6">
    <property type="entry name" value="GUANINE DEAMINASE"/>
    <property type="match status" value="1"/>
</dbReference>
<evidence type="ECO:0000256" key="8">
    <source>
        <dbReference type="RuleBase" id="RU366009"/>
    </source>
</evidence>
<dbReference type="InterPro" id="IPR011059">
    <property type="entry name" value="Metal-dep_hydrolase_composite"/>
</dbReference>
<dbReference type="InterPro" id="IPR014311">
    <property type="entry name" value="Guanine_deaminase"/>
</dbReference>
<dbReference type="NCBIfam" id="TIGR02967">
    <property type="entry name" value="guan_deamin"/>
    <property type="match status" value="1"/>
</dbReference>
<sequence length="454" mass="50614">MTTDSIQPLSIAAPVNPRKAFRGALLDFVDDPFYVSEAESVRYIPDGLLVLKDGRIEALGHYEDLKDVYADVAIVAYPGMVLTPGLIDTHIHFPQTEMIAAYGEQLLEWLSKYTFPTERKFQSKDYAQQVAAIFLDELLRNGTTTALVFATVFPESVDAFFEEAERRNLRMIAGKVMMDRNAPDFLKDTAQSAYQASKQLIETWHGRGRLLYAVTPRFAPTSTDEQLRLAGRLLEEYPDVYLHTHLSENVNEVAWVKELFPQCQGYLDAYDRAGLVKNRSVFAHGVQLTDEEFQRLSAAEAAIAFCPTSNLFLGSGLFRLEKAKSTEFPVKLGLGTDVGAGTSFSILQTANEAYKVAQLRHQRLSPFQALFLATLGGARALNLEDKIGNFEPGKEADFIVLNPRATPLLAFRNSEALPTSLVELADRIFSLVIMGDDRAVQATYIMGELAYEKQ</sequence>
<dbReference type="InterPro" id="IPR032466">
    <property type="entry name" value="Metal_Hydrolase"/>
</dbReference>
<evidence type="ECO:0000259" key="9">
    <source>
        <dbReference type="Pfam" id="PF01979"/>
    </source>
</evidence>
<gene>
    <name evidence="10" type="primary">guaD</name>
    <name evidence="10" type="ORF">HJG54_25960</name>
</gene>
<evidence type="ECO:0000256" key="7">
    <source>
        <dbReference type="NCBIfam" id="TIGR02967"/>
    </source>
</evidence>
<dbReference type="GO" id="GO:0006147">
    <property type="term" value="P:guanine catabolic process"/>
    <property type="evidence" value="ECO:0007669"/>
    <property type="project" value="UniProtKB-UniRule"/>
</dbReference>
<dbReference type="PANTHER" id="PTHR11271">
    <property type="entry name" value="GUANINE DEAMINASE"/>
    <property type="match status" value="1"/>
</dbReference>
<dbReference type="Pfam" id="PF01979">
    <property type="entry name" value="Amidohydro_1"/>
    <property type="match status" value="1"/>
</dbReference>
<evidence type="ECO:0000256" key="6">
    <source>
        <dbReference type="ARBA" id="ARBA00022833"/>
    </source>
</evidence>
<protein>
    <recommendedName>
        <fullName evidence="3 7">Guanine deaminase</fullName>
        <shortName evidence="8">Guanase</shortName>
        <ecNumber evidence="3 7">3.5.4.3</ecNumber>
    </recommendedName>
    <alternativeName>
        <fullName evidence="8">Guanine aminohydrolase</fullName>
    </alternativeName>
</protein>
<dbReference type="AlphaFoldDB" id="A0AA96WX93"/>
<keyword evidence="4 8" id="KW-0479">Metal-binding</keyword>
<evidence type="ECO:0000256" key="2">
    <source>
        <dbReference type="ARBA" id="ARBA00006745"/>
    </source>
</evidence>
<comment type="cofactor">
    <cofactor evidence="8">
        <name>Zn(2+)</name>
        <dbReference type="ChEBI" id="CHEBI:29105"/>
    </cofactor>
    <text evidence="8">Binds 1 zinc ion per subunit.</text>
</comment>
<dbReference type="SUPFAM" id="SSF51556">
    <property type="entry name" value="Metallo-dependent hydrolases"/>
    <property type="match status" value="1"/>
</dbReference>
<comment type="catalytic activity">
    <reaction evidence="8">
        <text>guanine + H2O + H(+) = xanthine + NH4(+)</text>
        <dbReference type="Rhea" id="RHEA:14665"/>
        <dbReference type="ChEBI" id="CHEBI:15377"/>
        <dbReference type="ChEBI" id="CHEBI:15378"/>
        <dbReference type="ChEBI" id="CHEBI:16235"/>
        <dbReference type="ChEBI" id="CHEBI:17712"/>
        <dbReference type="ChEBI" id="CHEBI:28938"/>
        <dbReference type="EC" id="3.5.4.3"/>
    </reaction>
</comment>
<dbReference type="Gene3D" id="3.20.20.140">
    <property type="entry name" value="Metal-dependent hydrolases"/>
    <property type="match status" value="1"/>
</dbReference>
<proteinExistence type="inferred from homology"/>
<feature type="domain" description="Amidohydrolase-related" evidence="9">
    <location>
        <begin position="81"/>
        <end position="449"/>
    </location>
</feature>
<dbReference type="EMBL" id="CP053586">
    <property type="protein sequence ID" value="WNZ25932.1"/>
    <property type="molecule type" value="Genomic_DNA"/>
</dbReference>
<comment type="pathway">
    <text evidence="1 8">Purine metabolism; guanine degradation; xanthine from guanine: step 1/1.</text>
</comment>
<dbReference type="RefSeq" id="WP_316432123.1">
    <property type="nucleotide sequence ID" value="NZ_CP053586.1"/>
</dbReference>
<dbReference type="InterPro" id="IPR051607">
    <property type="entry name" value="Metallo-dep_hydrolases"/>
</dbReference>
<dbReference type="GO" id="GO:0008892">
    <property type="term" value="F:guanine deaminase activity"/>
    <property type="evidence" value="ECO:0007669"/>
    <property type="project" value="UniProtKB-UniRule"/>
</dbReference>
<dbReference type="GO" id="GO:0008270">
    <property type="term" value="F:zinc ion binding"/>
    <property type="evidence" value="ECO:0007669"/>
    <property type="project" value="UniProtKB-UniRule"/>
</dbReference>
<keyword evidence="6 8" id="KW-0862">Zinc</keyword>
<reference evidence="10" key="1">
    <citation type="submission" date="2020-05" db="EMBL/GenBank/DDBJ databases">
        <authorList>
            <person name="Zhu T."/>
            <person name="Keshari N."/>
            <person name="Lu X."/>
        </authorList>
    </citation>
    <scope>NUCLEOTIDE SEQUENCE</scope>
    <source>
        <strain evidence="10">NK1-12</strain>
    </source>
</reference>
<dbReference type="Gene3D" id="2.30.40.10">
    <property type="entry name" value="Urease, subunit C, domain 1"/>
    <property type="match status" value="1"/>
</dbReference>
<dbReference type="CDD" id="cd01303">
    <property type="entry name" value="GDEase"/>
    <property type="match status" value="1"/>
</dbReference>
<name>A0AA96WX93_9CYAN</name>
<comment type="function">
    <text evidence="8">Catalyzes the hydrolytic deamination of guanine, producing xanthine and ammonia.</text>
</comment>
<dbReference type="SUPFAM" id="SSF51338">
    <property type="entry name" value="Composite domain of metallo-dependent hydrolases"/>
    <property type="match status" value="1"/>
</dbReference>
<evidence type="ECO:0000256" key="3">
    <source>
        <dbReference type="ARBA" id="ARBA00012781"/>
    </source>
</evidence>
<dbReference type="EC" id="3.5.4.3" evidence="3 7"/>
<dbReference type="InterPro" id="IPR006680">
    <property type="entry name" value="Amidohydro-rel"/>
</dbReference>
<accession>A0AA96WX93</accession>
<dbReference type="NCBIfam" id="NF006679">
    <property type="entry name" value="PRK09228.1"/>
    <property type="match status" value="1"/>
</dbReference>
<evidence type="ECO:0000256" key="4">
    <source>
        <dbReference type="ARBA" id="ARBA00022723"/>
    </source>
</evidence>
<organism evidence="10">
    <name type="scientific">Leptolyngbya sp. NK1-12</name>
    <dbReference type="NCBI Taxonomy" id="2547451"/>
    <lineage>
        <taxon>Bacteria</taxon>
        <taxon>Bacillati</taxon>
        <taxon>Cyanobacteriota</taxon>
        <taxon>Cyanophyceae</taxon>
        <taxon>Leptolyngbyales</taxon>
        <taxon>Leptolyngbyaceae</taxon>
        <taxon>Leptolyngbya group</taxon>
        <taxon>Leptolyngbya</taxon>
    </lineage>
</organism>